<protein>
    <submittedName>
        <fullName evidence="1">Uncharacterized protein</fullName>
    </submittedName>
</protein>
<dbReference type="RefSeq" id="WP_045986659.1">
    <property type="nucleotide sequence ID" value="NZ_CP063051.1"/>
</dbReference>
<dbReference type="InterPro" id="IPR029063">
    <property type="entry name" value="SAM-dependent_MTases_sf"/>
</dbReference>
<organism evidence="1">
    <name type="scientific">Vibrio coralliilyticus</name>
    <dbReference type="NCBI Taxonomy" id="190893"/>
    <lineage>
        <taxon>Bacteria</taxon>
        <taxon>Pseudomonadati</taxon>
        <taxon>Pseudomonadota</taxon>
        <taxon>Gammaproteobacteria</taxon>
        <taxon>Vibrionales</taxon>
        <taxon>Vibrionaceae</taxon>
        <taxon>Vibrio</taxon>
    </lineage>
</organism>
<evidence type="ECO:0000313" key="1">
    <source>
        <dbReference type="EMBL" id="KJY70520.1"/>
    </source>
</evidence>
<reference evidence="1" key="1">
    <citation type="journal article" date="2015" name="BMC Genomics">
        <title>Genome mining reveals unlocked bioactive potential of marine Gram-negative bacteria.</title>
        <authorList>
            <person name="Machado H."/>
            <person name="Sonnenschein E.C."/>
            <person name="Melchiorsen J."/>
            <person name="Gram L."/>
        </authorList>
    </citation>
    <scope>NUCLEOTIDE SEQUENCE</scope>
    <source>
        <strain evidence="1">S2052</strain>
    </source>
</reference>
<dbReference type="EMBL" id="JXXR01000017">
    <property type="protein sequence ID" value="KJY70520.1"/>
    <property type="molecule type" value="Genomic_DNA"/>
</dbReference>
<dbReference type="AlphaFoldDB" id="A0A837G699"/>
<dbReference type="Gene3D" id="3.40.50.150">
    <property type="entry name" value="Vaccinia Virus protein VP39"/>
    <property type="match status" value="1"/>
</dbReference>
<name>A0A837G699_9VIBR</name>
<accession>A0A837G699</accession>
<dbReference type="SUPFAM" id="SSF53335">
    <property type="entry name" value="S-adenosyl-L-methionine-dependent methyltransferases"/>
    <property type="match status" value="1"/>
</dbReference>
<sequence length="253" mass="29238">MDDFYLTEKWLASYIEASWIDKCLDTKVNRPKSQNVPTQFIHSNYSVQAAQAIAKQLSEHHITPESLLEVGPACGRANYELVSSFEELKRVYVVEPSRRLLDAFTEILLTPGVSRFRAFAGEDVDLELDTNSLSNKYLPLVVETFNTPASDELTIPQCDLVVCLNVLDQCESPKQVVDYLMSRVSIGGVLALSCTYQWSDKHLKVPSERINDINEYFDRTWQKLDDQEFEYRFRVNERYSMLFLSHTVIYQRL</sequence>
<proteinExistence type="predicted"/>
<comment type="caution">
    <text evidence="1">The sequence shown here is derived from an EMBL/GenBank/DDBJ whole genome shotgun (WGS) entry which is preliminary data.</text>
</comment>
<gene>
    <name evidence="1" type="ORF">TW71_16780</name>
</gene>